<protein>
    <recommendedName>
        <fullName evidence="5">Actin-like protein N-terminal domain-containing protein</fullName>
    </recommendedName>
</protein>
<sequence>MNIGIDIGFGFVKATDGQKQVIFPSVVGEGRNIRYNTGINDNSIMDNLMLQLEGNNYFVGNLANRQSDIVMSTLSQNRVNSIENEILFCTALGLLDPLGGVNIVTGLPVNEYSDRFKEKLLETLRGYHQFSLNGSHHNIKVSNCKVIPQPFGTIFDQLLDDQGKILNPDYANITLGIIDIGFRTSDFAVADNLEYVDKMSSSSNIALSSAYKLIARELNAEYGITKPLYQLDQIIRDKQIIINGEEVDLASLKEKAFRLTAQNIISEVSTLWNIWEIETILVAGGGGIALYDYLSSQLDNIMLVRAGQFSNVNGYFKMANRSW</sequence>
<gene>
    <name evidence="3" type="ORF">GM661_00635</name>
</gene>
<dbReference type="Proteomes" id="UP000665020">
    <property type="component" value="Chromosome"/>
</dbReference>
<dbReference type="InterPro" id="IPR049067">
    <property type="entry name" value="MreB-like_C"/>
</dbReference>
<dbReference type="RefSeq" id="WP_230868298.1">
    <property type="nucleotide sequence ID" value="NZ_CP046640.1"/>
</dbReference>
<keyword evidence="4" id="KW-1185">Reference proteome</keyword>
<dbReference type="KEGG" id="ifn:GM661_00635"/>
<evidence type="ECO:0000259" key="2">
    <source>
        <dbReference type="Pfam" id="PF21522"/>
    </source>
</evidence>
<dbReference type="InterPro" id="IPR043129">
    <property type="entry name" value="ATPase_NBD"/>
</dbReference>
<proteinExistence type="predicted"/>
<dbReference type="CDD" id="cd24025">
    <property type="entry name" value="ASKHA_NBD_ParM_pCBH-like"/>
    <property type="match status" value="1"/>
</dbReference>
<evidence type="ECO:0000313" key="3">
    <source>
        <dbReference type="EMBL" id="QTL96580.1"/>
    </source>
</evidence>
<dbReference type="EMBL" id="CP046640">
    <property type="protein sequence ID" value="QTL96580.1"/>
    <property type="molecule type" value="Genomic_DNA"/>
</dbReference>
<dbReference type="InterPro" id="IPR040607">
    <property type="entry name" value="ALP_N"/>
</dbReference>
<organism evidence="3 4">
    <name type="scientific">Iocasia fonsfrigidae</name>
    <dbReference type="NCBI Taxonomy" id="2682810"/>
    <lineage>
        <taxon>Bacteria</taxon>
        <taxon>Bacillati</taxon>
        <taxon>Bacillota</taxon>
        <taxon>Clostridia</taxon>
        <taxon>Halanaerobiales</taxon>
        <taxon>Halanaerobiaceae</taxon>
        <taxon>Iocasia</taxon>
    </lineage>
</organism>
<dbReference type="Pfam" id="PF17989">
    <property type="entry name" value="ALP_N"/>
    <property type="match status" value="1"/>
</dbReference>
<evidence type="ECO:0000259" key="1">
    <source>
        <dbReference type="Pfam" id="PF17989"/>
    </source>
</evidence>
<dbReference type="Gene3D" id="3.30.420.40">
    <property type="match status" value="2"/>
</dbReference>
<reference evidence="3" key="1">
    <citation type="submission" date="2019-12" db="EMBL/GenBank/DDBJ databases">
        <authorList>
            <person name="zhang j."/>
            <person name="sun C.M."/>
        </authorList>
    </citation>
    <scope>NUCLEOTIDE SEQUENCE</scope>
    <source>
        <strain evidence="3">NS-1</strain>
    </source>
</reference>
<name>A0A8A7K5Y5_9FIRM</name>
<dbReference type="AlphaFoldDB" id="A0A8A7K5Y5"/>
<evidence type="ECO:0000313" key="4">
    <source>
        <dbReference type="Proteomes" id="UP000665020"/>
    </source>
</evidence>
<feature type="domain" description="Actin-like protein N-terminal" evidence="1">
    <location>
        <begin position="4"/>
        <end position="152"/>
    </location>
</feature>
<feature type="domain" description="Actin homologue MreB-like C-terminal" evidence="2">
    <location>
        <begin position="177"/>
        <end position="294"/>
    </location>
</feature>
<dbReference type="Pfam" id="PF21522">
    <property type="entry name" value="MreB-like_C"/>
    <property type="match status" value="1"/>
</dbReference>
<dbReference type="SUPFAM" id="SSF53067">
    <property type="entry name" value="Actin-like ATPase domain"/>
    <property type="match status" value="2"/>
</dbReference>
<evidence type="ECO:0008006" key="5">
    <source>
        <dbReference type="Google" id="ProtNLM"/>
    </source>
</evidence>
<accession>A0A8A7K5Y5</accession>